<dbReference type="Gene3D" id="3.30.230.120">
    <property type="match status" value="1"/>
</dbReference>
<keyword evidence="4" id="KW-1133">Transmembrane helix</keyword>
<keyword evidence="8" id="KW-1185">Reference proteome</keyword>
<organism evidence="7 8">
    <name type="scientific">Steinernema hermaphroditum</name>
    <dbReference type="NCBI Taxonomy" id="289476"/>
    <lineage>
        <taxon>Eukaryota</taxon>
        <taxon>Metazoa</taxon>
        <taxon>Ecdysozoa</taxon>
        <taxon>Nematoda</taxon>
        <taxon>Chromadorea</taxon>
        <taxon>Rhabditida</taxon>
        <taxon>Tylenchina</taxon>
        <taxon>Panagrolaimomorpha</taxon>
        <taxon>Strongyloidoidea</taxon>
        <taxon>Steinernematidae</taxon>
        <taxon>Steinernema</taxon>
    </lineage>
</organism>
<feature type="domain" description="Protein root UVB sensitive/RUS" evidence="6">
    <location>
        <begin position="355"/>
        <end position="431"/>
    </location>
</feature>
<keyword evidence="5" id="KW-0472">Membrane</keyword>
<keyword evidence="3" id="KW-0812">Transmembrane</keyword>
<dbReference type="InterPro" id="IPR054549">
    <property type="entry name" value="UVB_sens_RUS_dom"/>
</dbReference>
<comment type="subcellular location">
    <subcellularLocation>
        <location evidence="1">Membrane</location>
    </subcellularLocation>
</comment>
<comment type="similarity">
    <text evidence="2">Belongs to the RUS1 family.</text>
</comment>
<reference evidence="7" key="1">
    <citation type="submission" date="2023-06" db="EMBL/GenBank/DDBJ databases">
        <title>Genomic analysis of the entomopathogenic nematode Steinernema hermaphroditum.</title>
        <authorList>
            <person name="Schwarz E.M."/>
            <person name="Heppert J.K."/>
            <person name="Baniya A."/>
            <person name="Schwartz H.T."/>
            <person name="Tan C.-H."/>
            <person name="Antoshechkin I."/>
            <person name="Sternberg P.W."/>
            <person name="Goodrich-Blair H."/>
            <person name="Dillman A.R."/>
        </authorList>
    </citation>
    <scope>NUCLEOTIDE SEQUENCE</scope>
    <source>
        <strain evidence="7">PS9179</strain>
        <tissue evidence="7">Whole animal</tissue>
    </source>
</reference>
<evidence type="ECO:0000313" key="7">
    <source>
        <dbReference type="EMBL" id="KAK0393051.1"/>
    </source>
</evidence>
<dbReference type="EMBL" id="JAUCMV010000005">
    <property type="protein sequence ID" value="KAK0393051.1"/>
    <property type="molecule type" value="Genomic_DNA"/>
</dbReference>
<dbReference type="InterPro" id="IPR006968">
    <property type="entry name" value="RUS_fam"/>
</dbReference>
<dbReference type="Pfam" id="PF04884">
    <property type="entry name" value="UVB_sens_prot"/>
    <property type="match status" value="1"/>
</dbReference>
<protein>
    <recommendedName>
        <fullName evidence="6">Protein root UVB sensitive/RUS domain-containing protein</fullName>
    </recommendedName>
</protein>
<dbReference type="PANTHER" id="PTHR12770:SF31">
    <property type="entry name" value="RUS FAMILY MEMBER 1"/>
    <property type="match status" value="1"/>
</dbReference>
<dbReference type="Proteomes" id="UP001175271">
    <property type="component" value="Unassembled WGS sequence"/>
</dbReference>
<name>A0AA39GT95_9BILA</name>
<dbReference type="AlphaFoldDB" id="A0AA39GT95"/>
<dbReference type="PANTHER" id="PTHR12770">
    <property type="entry name" value="RUS1 FAMILY PROTEIN C16ORF58"/>
    <property type="match status" value="1"/>
</dbReference>
<evidence type="ECO:0000256" key="4">
    <source>
        <dbReference type="ARBA" id="ARBA00022989"/>
    </source>
</evidence>
<accession>A0AA39GT95</accession>
<evidence type="ECO:0000259" key="6">
    <source>
        <dbReference type="Pfam" id="PF04884"/>
    </source>
</evidence>
<evidence type="ECO:0000313" key="8">
    <source>
        <dbReference type="Proteomes" id="UP001175271"/>
    </source>
</evidence>
<evidence type="ECO:0000256" key="5">
    <source>
        <dbReference type="ARBA" id="ARBA00023136"/>
    </source>
</evidence>
<gene>
    <name evidence="7" type="ORF">QR680_000033</name>
</gene>
<dbReference type="GO" id="GO:0016020">
    <property type="term" value="C:membrane"/>
    <property type="evidence" value="ECO:0007669"/>
    <property type="project" value="UniProtKB-SubCell"/>
</dbReference>
<evidence type="ECO:0000256" key="2">
    <source>
        <dbReference type="ARBA" id="ARBA00007558"/>
    </source>
</evidence>
<comment type="caution">
    <text evidence="7">The sequence shown here is derived from an EMBL/GenBank/DDBJ whole genome shotgun (WGS) entry which is preliminary data.</text>
</comment>
<proteinExistence type="inferred from homology"/>
<evidence type="ECO:0000256" key="1">
    <source>
        <dbReference type="ARBA" id="ARBA00004370"/>
    </source>
</evidence>
<evidence type="ECO:0000256" key="3">
    <source>
        <dbReference type="ARBA" id="ARBA00022692"/>
    </source>
</evidence>
<sequence length="466" mass="52555">MIPPYGINARRQPSEDLIENQRAIRKEAQLAMSPWAKMAEDVIGMFGTKPSSAQSVVSTLPPLPSREIAQMFTGYGMLPLTQGSSVTELANSITSTFNGDSNKAASYIDTGGANFDRFVIHENQEGENLLGLGNSMMGRWNERAANGFDNFTERPAWRKQLRHVEQLLHRSGLDTVSLAKEINDEYEKCANRERPQFLDALFHIAVHTEEHNMFMCRFAVLLMEFLKNRFGSLEVQSQPFTLKPLSANAKHELSYLCTELIRAESRAVEGSNTQEELRISLTNVMHGLFKLLKQYVRVGVERFSSQREFIKMRALSNGARYASVTTRMSARIDLAGGWTDTPPITFGHANGVVNMAIKVGGEQASVLAATIVWLLKDGCGMVGRIVFAWLQGSRLDIDCKKWRLIADILNDFAFLIDLLAPAAGEWFICFAIDIEYENFKGLMTKEHWRLDVNHLGYDEWRFNVEL</sequence>